<dbReference type="InterPro" id="IPR015813">
    <property type="entry name" value="Pyrv/PenolPyrv_kinase-like_dom"/>
</dbReference>
<dbReference type="CDD" id="cd00377">
    <property type="entry name" value="ICL_PEPM"/>
    <property type="match status" value="1"/>
</dbReference>
<sequence length="270" mass="28207">MTQTRFHDLHQGESALLLPNAWDAGSARLAESLGAQAIATTSAGVAWSRGYPDGDALAVEQLLATVGEIFRVIQVPLSVDLEGGYSDDPEEVAELVAQVTSLGAVGINLEDGGQEPELLAAKIRAIRQRLADSDTELFINARTDVYLRGLAEGEAAVQEVIRRAELYQSAGSSGLFVPALAEPTAITAIATAAQPNPLNLMLVPGLPSTDALYQLGVRRLSAGSAIAQAALATAARLTEAFLNGSQAELTEAPAMEYGEVNQLFAGHSAD</sequence>
<name>A0A7Y9S6Z6_9MICC</name>
<gene>
    <name evidence="1" type="ORF">FHU41_002014</name>
</gene>
<evidence type="ECO:0000313" key="1">
    <source>
        <dbReference type="EMBL" id="NYE95764.1"/>
    </source>
</evidence>
<dbReference type="InterPro" id="IPR040442">
    <property type="entry name" value="Pyrv_kinase-like_dom_sf"/>
</dbReference>
<protein>
    <submittedName>
        <fullName evidence="1">2-methylisocitrate lyase-like PEP mutase family enzyme</fullName>
    </submittedName>
</protein>
<dbReference type="AlphaFoldDB" id="A0A7Y9S6Z6"/>
<accession>A0A7Y9S6Z6</accession>
<reference evidence="1 2" key="1">
    <citation type="submission" date="2020-07" db="EMBL/GenBank/DDBJ databases">
        <title>Sequencing the genomes of 1000 actinobacteria strains.</title>
        <authorList>
            <person name="Klenk H.-P."/>
        </authorList>
    </citation>
    <scope>NUCLEOTIDE SEQUENCE [LARGE SCALE GENOMIC DNA]</scope>
    <source>
        <strain evidence="1 2">DSM 102047</strain>
    </source>
</reference>
<dbReference type="SUPFAM" id="SSF51621">
    <property type="entry name" value="Phosphoenolpyruvate/pyruvate domain"/>
    <property type="match status" value="1"/>
</dbReference>
<keyword evidence="2" id="KW-1185">Reference proteome</keyword>
<keyword evidence="1" id="KW-0456">Lyase</keyword>
<dbReference type="InterPro" id="IPR039556">
    <property type="entry name" value="ICL/PEPM"/>
</dbReference>
<dbReference type="Pfam" id="PF13714">
    <property type="entry name" value="PEP_mutase"/>
    <property type="match status" value="1"/>
</dbReference>
<dbReference type="EMBL" id="JACBYQ010000002">
    <property type="protein sequence ID" value="NYE95764.1"/>
    <property type="molecule type" value="Genomic_DNA"/>
</dbReference>
<dbReference type="Gene3D" id="3.20.20.60">
    <property type="entry name" value="Phosphoenolpyruvate-binding domains"/>
    <property type="match status" value="1"/>
</dbReference>
<evidence type="ECO:0000313" key="2">
    <source>
        <dbReference type="Proteomes" id="UP000521748"/>
    </source>
</evidence>
<dbReference type="PANTHER" id="PTHR42905">
    <property type="entry name" value="PHOSPHOENOLPYRUVATE CARBOXYLASE"/>
    <property type="match status" value="1"/>
</dbReference>
<dbReference type="GO" id="GO:0016829">
    <property type="term" value="F:lyase activity"/>
    <property type="evidence" value="ECO:0007669"/>
    <property type="project" value="UniProtKB-KW"/>
</dbReference>
<comment type="caution">
    <text evidence="1">The sequence shown here is derived from an EMBL/GenBank/DDBJ whole genome shotgun (WGS) entry which is preliminary data.</text>
</comment>
<dbReference type="PANTHER" id="PTHR42905:SF16">
    <property type="entry name" value="CARBOXYPHOSPHONOENOLPYRUVATE PHOSPHONOMUTASE-LIKE PROTEIN (AFU_ORTHOLOGUE AFUA_5G07230)"/>
    <property type="match status" value="1"/>
</dbReference>
<dbReference type="Proteomes" id="UP000521748">
    <property type="component" value="Unassembled WGS sequence"/>
</dbReference>
<proteinExistence type="predicted"/>
<dbReference type="RefSeq" id="WP_179389504.1">
    <property type="nucleotide sequence ID" value="NZ_JACBYQ010000002.1"/>
</dbReference>
<organism evidence="1 2">
    <name type="scientific">Psychromicrobium silvestre</name>
    <dbReference type="NCBI Taxonomy" id="1645614"/>
    <lineage>
        <taxon>Bacteria</taxon>
        <taxon>Bacillati</taxon>
        <taxon>Actinomycetota</taxon>
        <taxon>Actinomycetes</taxon>
        <taxon>Micrococcales</taxon>
        <taxon>Micrococcaceae</taxon>
        <taxon>Psychromicrobium</taxon>
    </lineage>
</organism>